<keyword evidence="15" id="KW-1133">Transmembrane helix</keyword>
<keyword evidence="17" id="KW-1185">Reference proteome</keyword>
<dbReference type="PANTHER" id="PTHR24300:SF177">
    <property type="entry name" value="CYTOCHROME P450 2J2"/>
    <property type="match status" value="1"/>
</dbReference>
<dbReference type="GO" id="GO:0006805">
    <property type="term" value="P:xenobiotic metabolic process"/>
    <property type="evidence" value="ECO:0007669"/>
    <property type="project" value="TreeGrafter"/>
</dbReference>
<keyword evidence="11 14" id="KW-0503">Monooxygenase</keyword>
<evidence type="ECO:0000313" key="17">
    <source>
        <dbReference type="Proteomes" id="UP000472270"/>
    </source>
</evidence>
<dbReference type="AlphaFoldDB" id="A0A673HE15"/>
<gene>
    <name evidence="16" type="primary">LOC107714975</name>
</gene>
<dbReference type="PANTHER" id="PTHR24300">
    <property type="entry name" value="CYTOCHROME P450 508A4-RELATED"/>
    <property type="match status" value="1"/>
</dbReference>
<evidence type="ECO:0000256" key="2">
    <source>
        <dbReference type="ARBA" id="ARBA00004174"/>
    </source>
</evidence>
<dbReference type="InterPro" id="IPR017972">
    <property type="entry name" value="Cyt_P450_CS"/>
</dbReference>
<comment type="subcellular location">
    <subcellularLocation>
        <location evidence="3">Endoplasmic reticulum membrane</location>
        <topology evidence="3">Peripheral membrane protein</topology>
    </subcellularLocation>
    <subcellularLocation>
        <location evidence="2">Microsome membrane</location>
        <topology evidence="2">Peripheral membrane protein</topology>
    </subcellularLocation>
</comment>
<evidence type="ECO:0000256" key="3">
    <source>
        <dbReference type="ARBA" id="ARBA00004406"/>
    </source>
</evidence>
<feature type="transmembrane region" description="Helical" evidence="15">
    <location>
        <begin position="6"/>
        <end position="26"/>
    </location>
</feature>
<evidence type="ECO:0000256" key="13">
    <source>
        <dbReference type="PIRSR" id="PIRSR602401-1"/>
    </source>
</evidence>
<dbReference type="InterPro" id="IPR050182">
    <property type="entry name" value="Cytochrome_P450_fam2"/>
</dbReference>
<evidence type="ECO:0000256" key="14">
    <source>
        <dbReference type="RuleBase" id="RU000461"/>
    </source>
</evidence>
<keyword evidence="7" id="KW-0256">Endoplasmic reticulum</keyword>
<dbReference type="SUPFAM" id="SSF48264">
    <property type="entry name" value="Cytochrome P450"/>
    <property type="match status" value="1"/>
</dbReference>
<dbReference type="GO" id="GO:0005506">
    <property type="term" value="F:iron ion binding"/>
    <property type="evidence" value="ECO:0007669"/>
    <property type="project" value="InterPro"/>
</dbReference>
<keyword evidence="8" id="KW-0492">Microsome</keyword>
<dbReference type="InterPro" id="IPR001128">
    <property type="entry name" value="Cyt_P450"/>
</dbReference>
<comment type="cofactor">
    <cofactor evidence="1 13">
        <name>heme</name>
        <dbReference type="ChEBI" id="CHEBI:30413"/>
    </cofactor>
</comment>
<dbReference type="InterPro" id="IPR036396">
    <property type="entry name" value="Cyt_P450_sf"/>
</dbReference>
<keyword evidence="10 13" id="KW-0408">Iron</keyword>
<dbReference type="GO" id="GO:0020037">
    <property type="term" value="F:heme binding"/>
    <property type="evidence" value="ECO:0007669"/>
    <property type="project" value="InterPro"/>
</dbReference>
<evidence type="ECO:0000256" key="8">
    <source>
        <dbReference type="ARBA" id="ARBA00022848"/>
    </source>
</evidence>
<evidence type="ECO:0000256" key="1">
    <source>
        <dbReference type="ARBA" id="ARBA00001971"/>
    </source>
</evidence>
<dbReference type="GO" id="GO:0016712">
    <property type="term" value="F:oxidoreductase activity, acting on paired donors, with incorporation or reduction of molecular oxygen, reduced flavin or flavoprotein as one donor, and incorporation of one atom of oxygen"/>
    <property type="evidence" value="ECO:0007669"/>
    <property type="project" value="TreeGrafter"/>
</dbReference>
<organism evidence="16 17">
    <name type="scientific">Sinocyclocheilus rhinocerous</name>
    <dbReference type="NCBI Taxonomy" id="307959"/>
    <lineage>
        <taxon>Eukaryota</taxon>
        <taxon>Metazoa</taxon>
        <taxon>Chordata</taxon>
        <taxon>Craniata</taxon>
        <taxon>Vertebrata</taxon>
        <taxon>Euteleostomi</taxon>
        <taxon>Actinopterygii</taxon>
        <taxon>Neopterygii</taxon>
        <taxon>Teleostei</taxon>
        <taxon>Ostariophysi</taxon>
        <taxon>Cypriniformes</taxon>
        <taxon>Cyprinidae</taxon>
        <taxon>Cyprininae</taxon>
        <taxon>Sinocyclocheilus</taxon>
    </lineage>
</organism>
<dbReference type="Gene3D" id="1.10.630.10">
    <property type="entry name" value="Cytochrome P450"/>
    <property type="match status" value="1"/>
</dbReference>
<dbReference type="GO" id="GO:0006082">
    <property type="term" value="P:organic acid metabolic process"/>
    <property type="evidence" value="ECO:0007669"/>
    <property type="project" value="TreeGrafter"/>
</dbReference>
<dbReference type="PRINTS" id="PR00385">
    <property type="entry name" value="P450"/>
</dbReference>
<keyword evidence="9 14" id="KW-0560">Oxidoreductase</keyword>
<evidence type="ECO:0000256" key="5">
    <source>
        <dbReference type="ARBA" id="ARBA00022617"/>
    </source>
</evidence>
<evidence type="ECO:0000256" key="12">
    <source>
        <dbReference type="ARBA" id="ARBA00023136"/>
    </source>
</evidence>
<sequence>LEINSRLILYIYIYGLLIFLCALLLVKHLRDVLTNNMPPGPFPLPLVGNFINIGFNHVDQIAERYGDVSTLYLGNKPCILLTGYESFKEAFVEQADIFTDRPYFPIMQKKLYCSNQIQYWQNRNHFRSKIDLCPLHSVCVGLIMSSGHMWRQQRRFALATLKYFGVGKKTLENFILQDEIQKSEATLKIWDFFKHFDLITLFFSFFIVFLGLPFDPQHFVTDAVANIICGLVFGHRFEYDDHNFHLMQKYLDEFLQLPISNWGRLYNQFPTLMSMLPGKHQTAFASISKLKPFLQEEIRKHKEERDPSNPRDYIDCYLEEIEKDSEAEFTEDNLMYCVVDLFGAGTETTSNTLRWALLFMIKYPEVQEKVQSEIDQVIGQTRQPLMDDRTNLPYTYAVMHEIQRFANIVTFTPPRMANKDTTVGGRLIPKVILFLRHVPYSIYVNESATSVGLSQGVVVMPLLKSILQDKNEYSTPYEFNPAHFLDENGKFLKKDSFIPFSIGKRMCPGEQLARMELFLFFTSLMQCFTFLPLEGFMKVQKNRTISVSSGPEPFQIRAVPR</sequence>
<dbReference type="Pfam" id="PF00067">
    <property type="entry name" value="p450"/>
    <property type="match status" value="3"/>
</dbReference>
<keyword evidence="6 13" id="KW-0479">Metal-binding</keyword>
<dbReference type="PRINTS" id="PR00463">
    <property type="entry name" value="EP450I"/>
</dbReference>
<accession>A0A673HE15</accession>
<dbReference type="PROSITE" id="PS00086">
    <property type="entry name" value="CYTOCHROME_P450"/>
    <property type="match status" value="1"/>
</dbReference>
<keyword evidence="15" id="KW-0812">Transmembrane</keyword>
<reference evidence="16" key="2">
    <citation type="submission" date="2025-09" db="UniProtKB">
        <authorList>
            <consortium name="Ensembl"/>
        </authorList>
    </citation>
    <scope>IDENTIFICATION</scope>
</reference>
<dbReference type="FunFam" id="1.10.630.10:FF:000238">
    <property type="entry name" value="Cytochrome P450 2A6"/>
    <property type="match status" value="1"/>
</dbReference>
<dbReference type="Ensembl" id="ENSSRHT00000026019.1">
    <property type="protein sequence ID" value="ENSSRHP00000025255.1"/>
    <property type="gene ID" value="ENSSRHG00000012902.1"/>
</dbReference>
<keyword evidence="5 13" id="KW-0349">Heme</keyword>
<dbReference type="GO" id="GO:0005789">
    <property type="term" value="C:endoplasmic reticulum membrane"/>
    <property type="evidence" value="ECO:0007669"/>
    <property type="project" value="UniProtKB-SubCell"/>
</dbReference>
<feature type="binding site" description="axial binding residue" evidence="13">
    <location>
        <position position="507"/>
    </location>
    <ligand>
        <name>heme</name>
        <dbReference type="ChEBI" id="CHEBI:30413"/>
    </ligand>
    <ligandPart>
        <name>Fe</name>
        <dbReference type="ChEBI" id="CHEBI:18248"/>
    </ligandPart>
</feature>
<evidence type="ECO:0000256" key="10">
    <source>
        <dbReference type="ARBA" id="ARBA00023004"/>
    </source>
</evidence>
<evidence type="ECO:0000313" key="16">
    <source>
        <dbReference type="Ensembl" id="ENSSRHP00000025255.1"/>
    </source>
</evidence>
<name>A0A673HE15_9TELE</name>
<evidence type="ECO:0000256" key="9">
    <source>
        <dbReference type="ARBA" id="ARBA00023002"/>
    </source>
</evidence>
<protein>
    <submittedName>
        <fullName evidence="16">Cytochrome P450 2J2-like</fullName>
    </submittedName>
</protein>
<comment type="similarity">
    <text evidence="4 14">Belongs to the cytochrome P450 family.</text>
</comment>
<evidence type="ECO:0000256" key="7">
    <source>
        <dbReference type="ARBA" id="ARBA00022824"/>
    </source>
</evidence>
<keyword evidence="12 15" id="KW-0472">Membrane</keyword>
<proteinExistence type="inferred from homology"/>
<evidence type="ECO:0000256" key="6">
    <source>
        <dbReference type="ARBA" id="ARBA00022723"/>
    </source>
</evidence>
<evidence type="ECO:0000256" key="15">
    <source>
        <dbReference type="SAM" id="Phobius"/>
    </source>
</evidence>
<dbReference type="InterPro" id="IPR002401">
    <property type="entry name" value="Cyt_P450_E_grp-I"/>
</dbReference>
<evidence type="ECO:0000256" key="4">
    <source>
        <dbReference type="ARBA" id="ARBA00010617"/>
    </source>
</evidence>
<dbReference type="Proteomes" id="UP000472270">
    <property type="component" value="Unassembled WGS sequence"/>
</dbReference>
<evidence type="ECO:0000256" key="11">
    <source>
        <dbReference type="ARBA" id="ARBA00023033"/>
    </source>
</evidence>
<reference evidence="16" key="1">
    <citation type="submission" date="2025-08" db="UniProtKB">
        <authorList>
            <consortium name="Ensembl"/>
        </authorList>
    </citation>
    <scope>IDENTIFICATION</scope>
</reference>